<evidence type="ECO:0000313" key="1">
    <source>
        <dbReference type="EMBL" id="MEK8128456.1"/>
    </source>
</evidence>
<gene>
    <name evidence="1" type="ORF">WMW72_11120</name>
</gene>
<dbReference type="EMBL" id="JBBPCC010000006">
    <property type="protein sequence ID" value="MEK8128456.1"/>
    <property type="molecule type" value="Genomic_DNA"/>
</dbReference>
<protein>
    <submittedName>
        <fullName evidence="1">RNA-binding protein</fullName>
    </submittedName>
</protein>
<dbReference type="Proteomes" id="UP001469365">
    <property type="component" value="Unassembled WGS sequence"/>
</dbReference>
<sequence length="97" mass="11331">MLLEIEHHLHPDVQLPDIQFVTYCFEHYGLNRGIYNTVDEWLYEYGIRDIIARRGLIVDFLESLQGPDRSRGSYLKFGKGGLTRQLSDFIASQAEKR</sequence>
<evidence type="ECO:0000313" key="2">
    <source>
        <dbReference type="Proteomes" id="UP001469365"/>
    </source>
</evidence>
<dbReference type="RefSeq" id="WP_341415537.1">
    <property type="nucleotide sequence ID" value="NZ_JBBPCC010000006.1"/>
</dbReference>
<organism evidence="1 2">
    <name type="scientific">Paenibacillus filicis</name>
    <dbReference type="NCBI Taxonomy" id="669464"/>
    <lineage>
        <taxon>Bacteria</taxon>
        <taxon>Bacillati</taxon>
        <taxon>Bacillota</taxon>
        <taxon>Bacilli</taxon>
        <taxon>Bacillales</taxon>
        <taxon>Paenibacillaceae</taxon>
        <taxon>Paenibacillus</taxon>
    </lineage>
</organism>
<reference evidence="1 2" key="1">
    <citation type="submission" date="2024-04" db="EMBL/GenBank/DDBJ databases">
        <title>draft genome sequnece of Paenibacillus filicis.</title>
        <authorList>
            <person name="Kim D.-U."/>
        </authorList>
    </citation>
    <scope>NUCLEOTIDE SEQUENCE [LARGE SCALE GENOMIC DNA]</scope>
    <source>
        <strain evidence="1 2">KACC14197</strain>
    </source>
</reference>
<keyword evidence="2" id="KW-1185">Reference proteome</keyword>
<name>A0ABU9DHZ4_9BACL</name>
<accession>A0ABU9DHZ4</accession>
<comment type="caution">
    <text evidence="1">The sequence shown here is derived from an EMBL/GenBank/DDBJ whole genome shotgun (WGS) entry which is preliminary data.</text>
</comment>
<proteinExistence type="predicted"/>